<reference evidence="1" key="1">
    <citation type="submission" date="2022-04" db="EMBL/GenBank/DDBJ databases">
        <title>Genome of the entomopathogenic fungus Entomophthora muscae.</title>
        <authorList>
            <person name="Elya C."/>
            <person name="Lovett B.R."/>
            <person name="Lee E."/>
            <person name="Macias A.M."/>
            <person name="Hajek A.E."/>
            <person name="De Bivort B.L."/>
            <person name="Kasson M.T."/>
            <person name="De Fine Licht H.H."/>
            <person name="Stajich J.E."/>
        </authorList>
    </citation>
    <scope>NUCLEOTIDE SEQUENCE</scope>
    <source>
        <strain evidence="1">Berkeley</strain>
    </source>
</reference>
<evidence type="ECO:0000313" key="2">
    <source>
        <dbReference type="Proteomes" id="UP001165960"/>
    </source>
</evidence>
<keyword evidence="2" id="KW-1185">Reference proteome</keyword>
<dbReference type="EC" id="3.4.21.-" evidence="1"/>
<protein>
    <submittedName>
        <fullName evidence="1">Kallikrein 1- peptidase b1</fullName>
        <ecNumber evidence="1">3.4.21.-</ecNumber>
    </submittedName>
</protein>
<organism evidence="1 2">
    <name type="scientific">Entomophthora muscae</name>
    <dbReference type="NCBI Taxonomy" id="34485"/>
    <lineage>
        <taxon>Eukaryota</taxon>
        <taxon>Fungi</taxon>
        <taxon>Fungi incertae sedis</taxon>
        <taxon>Zoopagomycota</taxon>
        <taxon>Entomophthoromycotina</taxon>
        <taxon>Entomophthoromycetes</taxon>
        <taxon>Entomophthorales</taxon>
        <taxon>Entomophthoraceae</taxon>
        <taxon>Entomophthora</taxon>
    </lineage>
</organism>
<comment type="caution">
    <text evidence="1">The sequence shown here is derived from an EMBL/GenBank/DDBJ whole genome shotgun (WGS) entry which is preliminary data.</text>
</comment>
<evidence type="ECO:0000313" key="1">
    <source>
        <dbReference type="EMBL" id="KAJ9055093.1"/>
    </source>
</evidence>
<dbReference type="EMBL" id="QTSX02006413">
    <property type="protein sequence ID" value="KAJ9055093.1"/>
    <property type="molecule type" value="Genomic_DNA"/>
</dbReference>
<proteinExistence type="predicted"/>
<sequence length="257" mass="28608">MVSWLALVFLLGWSLSWQVREASPFQHNFVVALYRNGQHICNGALHVPRLALVPSICISKTMINAKVELFRHNLNVSTGQDEKTRPPWTPETNRFHPMYLAQTPRSVCVLTTHTVHQLSVLYLESTLVSNVVLSLIYESSDKTGLTLVGWGETNPDVLIQTTSQILPSCHCEGLLGYSMDSITDLCIQESSSLNRPVYFKDGTPLVKFTTSGPVLTGLLTQQYKSSTGISMGGKVIKIEPFLKEISRTLNLLFKISN</sequence>
<gene>
    <name evidence="1" type="primary">KLK1_1</name>
    <name evidence="1" type="ORF">DSO57_1007848</name>
</gene>
<name>A0ACC2RYG8_9FUNG</name>
<keyword evidence="1" id="KW-0378">Hydrolase</keyword>
<accession>A0ACC2RYG8</accession>
<dbReference type="Proteomes" id="UP001165960">
    <property type="component" value="Unassembled WGS sequence"/>
</dbReference>